<feature type="signal peptide" evidence="3">
    <location>
        <begin position="1"/>
        <end position="18"/>
    </location>
</feature>
<feature type="domain" description="5'-Nucleotidase C-terminal" evidence="5">
    <location>
        <begin position="341"/>
        <end position="489"/>
    </location>
</feature>
<dbReference type="InterPro" id="IPR036907">
    <property type="entry name" value="5'-Nucleotdase_C_sf"/>
</dbReference>
<name>A0ABV1PGW1_9GAMM</name>
<dbReference type="RefSeq" id="WP_273856071.1">
    <property type="nucleotide sequence ID" value="NZ_JAQRNC010000005.1"/>
</dbReference>
<dbReference type="Proteomes" id="UP001463408">
    <property type="component" value="Unassembled WGS sequence"/>
</dbReference>
<gene>
    <name evidence="6" type="ORF">ABRQ07_22795</name>
</gene>
<evidence type="ECO:0000313" key="6">
    <source>
        <dbReference type="EMBL" id="MEQ9940400.1"/>
    </source>
</evidence>
<protein>
    <submittedName>
        <fullName evidence="6">5'-nucleotidase C-terminal domain-containing protein</fullName>
    </submittedName>
</protein>
<keyword evidence="2 3" id="KW-0732">Signal</keyword>
<dbReference type="PRINTS" id="PR01607">
    <property type="entry name" value="APYRASEFAMLY"/>
</dbReference>
<dbReference type="InterPro" id="IPR006146">
    <property type="entry name" value="5'-Nucleotdase_CS"/>
</dbReference>
<keyword evidence="7" id="KW-1185">Reference proteome</keyword>
<dbReference type="InterPro" id="IPR029052">
    <property type="entry name" value="Metallo-depent_PP-like"/>
</dbReference>
<feature type="domain" description="Calcineurin-like phosphoesterase" evidence="4">
    <location>
        <begin position="26"/>
        <end position="244"/>
    </location>
</feature>
<dbReference type="InterPro" id="IPR008334">
    <property type="entry name" value="5'-Nucleotdase_C"/>
</dbReference>
<dbReference type="Gene3D" id="3.60.21.10">
    <property type="match status" value="1"/>
</dbReference>
<dbReference type="InterPro" id="IPR006179">
    <property type="entry name" value="5_nucleotidase/apyrase"/>
</dbReference>
<comment type="similarity">
    <text evidence="1 3">Belongs to the 5'-nucleotidase family.</text>
</comment>
<accession>A0ABV1PGW1</accession>
<dbReference type="SUPFAM" id="SSF56300">
    <property type="entry name" value="Metallo-dependent phosphatases"/>
    <property type="match status" value="1"/>
</dbReference>
<dbReference type="Gene3D" id="3.90.780.10">
    <property type="entry name" value="5'-Nucleotidase, C-terminal domain"/>
    <property type="match status" value="1"/>
</dbReference>
<comment type="caution">
    <text evidence="6">The sequence shown here is derived from an EMBL/GenBank/DDBJ whole genome shotgun (WGS) entry which is preliminary data.</text>
</comment>
<keyword evidence="3" id="KW-0547">Nucleotide-binding</keyword>
<organism evidence="6 7">
    <name type="scientific">Pectobacterium polonicum</name>
    <dbReference type="NCBI Taxonomy" id="2485124"/>
    <lineage>
        <taxon>Bacteria</taxon>
        <taxon>Pseudomonadati</taxon>
        <taxon>Pseudomonadota</taxon>
        <taxon>Gammaproteobacteria</taxon>
        <taxon>Enterobacterales</taxon>
        <taxon>Pectobacteriaceae</taxon>
        <taxon>Pectobacterium</taxon>
    </lineage>
</organism>
<evidence type="ECO:0000256" key="1">
    <source>
        <dbReference type="ARBA" id="ARBA00006654"/>
    </source>
</evidence>
<reference evidence="6 7" key="1">
    <citation type="submission" date="2024-06" db="EMBL/GenBank/DDBJ databases">
        <title>Pangenomics to understand the prophage dynamics in the radiating lineages of P. brasiliense.</title>
        <authorList>
            <person name="Pardeshi L.A."/>
            <person name="Van Duivenbode I."/>
            <person name="Jonkheer E.M."/>
            <person name="Pel M.J.C."/>
            <person name="Kupczok A."/>
            <person name="De Ridder D."/>
            <person name="Smit S."/>
            <person name="Van Der Lee T.J."/>
        </authorList>
    </citation>
    <scope>NUCLEOTIDE SEQUENCE [LARGE SCALE GENOMIC DNA]</scope>
    <source>
        <strain evidence="6 7">PD 8607</strain>
    </source>
</reference>
<proteinExistence type="inferred from homology"/>
<evidence type="ECO:0000256" key="2">
    <source>
        <dbReference type="ARBA" id="ARBA00022729"/>
    </source>
</evidence>
<feature type="chain" id="PRO_5044981484" evidence="3">
    <location>
        <begin position="19"/>
        <end position="631"/>
    </location>
</feature>
<dbReference type="SUPFAM" id="SSF55816">
    <property type="entry name" value="5'-nucleotidase (syn. UDP-sugar hydrolase), C-terminal domain"/>
    <property type="match status" value="1"/>
</dbReference>
<keyword evidence="3" id="KW-0378">Hydrolase</keyword>
<evidence type="ECO:0000256" key="3">
    <source>
        <dbReference type="RuleBase" id="RU362119"/>
    </source>
</evidence>
<evidence type="ECO:0000259" key="5">
    <source>
        <dbReference type="Pfam" id="PF02872"/>
    </source>
</evidence>
<dbReference type="PANTHER" id="PTHR11575">
    <property type="entry name" value="5'-NUCLEOTIDASE-RELATED"/>
    <property type="match status" value="1"/>
</dbReference>
<dbReference type="InterPro" id="IPR004843">
    <property type="entry name" value="Calcineurin-like_PHP"/>
</dbReference>
<dbReference type="Pfam" id="PF00149">
    <property type="entry name" value="Metallophos"/>
    <property type="match status" value="1"/>
</dbReference>
<dbReference type="PROSITE" id="PS00786">
    <property type="entry name" value="5_NUCLEOTIDASE_2"/>
    <property type="match status" value="1"/>
</dbReference>
<sequence>MKKTLLSLLLCLSTSAMAAQEPVNITILGTSDLHGTFVPWDYATDTANMAGSLSQIATQVHKVRAQQPNVILVDAGDTIQGNFVETFKNEKTSPMMLGFNAMNYDVWVMGNHEFDFGLNVLSTSLDQFKGTALAGNIFWESGKPYLPAYKIVERQGVKIGIIGMDTPMTAEFAKGTDRVKGLNFTDPVGAVKTVIQQIHGKVDAIVLVAHMGIDNENQRPGTGVGDIARANPELAAIVAGHMHVKVDKEVINGVIVTEPDRYGRALSRIDLQFEQQNGKYVLINKDSYTYSIKDVDSDRKMEDIYEPYHNTLRANANRPIAQLLGHDLVPQDVVKGIPQVHVQDTGISALFQEASRHYAPKAQIIALQIDNDRPKLNVGTIAAKDIAFNYQYAGGEITVYQLTGKELKKYMEWSAGYFNQLQDGDVTYSFNPQRRASKYSTNDFFDGVTYTIDLTKPAGQRITDLKMNNGTPVTDDMPIRLGMNSYRMGHLTQKGGVLEGMQFPVLSDTKAEYGEEAGTIRNLTIRYLTEVKKGQYEGTVPQRWKLAGLQGYERERSIVESLLNSGKISVPASDDGRYSNVQSINVKSLLLPDAAQREKRVAELTQQRDSTTNTLTKQRLNDQLTIIAAIN</sequence>
<evidence type="ECO:0000313" key="7">
    <source>
        <dbReference type="Proteomes" id="UP001463408"/>
    </source>
</evidence>
<dbReference type="PANTHER" id="PTHR11575:SF6">
    <property type="entry name" value="2',3'-CYCLIC-NUCLEOTIDE 2'-PHOSPHODIESTERASE_3'-NUCLEOTIDASE"/>
    <property type="match status" value="1"/>
</dbReference>
<evidence type="ECO:0000259" key="4">
    <source>
        <dbReference type="Pfam" id="PF00149"/>
    </source>
</evidence>
<dbReference type="EMBL" id="JBEHEF010000034">
    <property type="protein sequence ID" value="MEQ9940400.1"/>
    <property type="molecule type" value="Genomic_DNA"/>
</dbReference>
<dbReference type="Pfam" id="PF02872">
    <property type="entry name" value="5_nucleotid_C"/>
    <property type="match status" value="1"/>
</dbReference>